<keyword evidence="10 12" id="KW-0486">Methionine biosynthesis</keyword>
<evidence type="ECO:0000256" key="2">
    <source>
        <dbReference type="ARBA" id="ARBA00011738"/>
    </source>
</evidence>
<keyword evidence="11 12" id="KW-0511">Multifunctional enzyme</keyword>
<evidence type="ECO:0000256" key="8">
    <source>
        <dbReference type="ARBA" id="ARBA00023002"/>
    </source>
</evidence>
<evidence type="ECO:0000256" key="9">
    <source>
        <dbReference type="ARBA" id="ARBA00023102"/>
    </source>
</evidence>
<keyword evidence="7 12" id="KW-0521">NADP</keyword>
<comment type="caution">
    <text evidence="12">Lacks conserved residue(s) required for the propagation of feature annotation.</text>
</comment>
<evidence type="ECO:0000256" key="10">
    <source>
        <dbReference type="ARBA" id="ARBA00023167"/>
    </source>
</evidence>
<accession>A0A7X3G7I7</accession>
<comment type="similarity">
    <text evidence="12">Belongs to the tetrahydrofolate dehydrogenase/cyclohydrolase family.</text>
</comment>
<dbReference type="PANTHER" id="PTHR48099:SF5">
    <property type="entry name" value="C-1-TETRAHYDROFOLATE SYNTHASE, CYTOPLASMIC"/>
    <property type="match status" value="1"/>
</dbReference>
<evidence type="ECO:0000256" key="4">
    <source>
        <dbReference type="ARBA" id="ARBA00022605"/>
    </source>
</evidence>
<dbReference type="SUPFAM" id="SSF53223">
    <property type="entry name" value="Aminoacid dehydrogenase-like, N-terminal domain"/>
    <property type="match status" value="1"/>
</dbReference>
<evidence type="ECO:0000256" key="3">
    <source>
        <dbReference type="ARBA" id="ARBA00022563"/>
    </source>
</evidence>
<evidence type="ECO:0000256" key="11">
    <source>
        <dbReference type="ARBA" id="ARBA00023268"/>
    </source>
</evidence>
<dbReference type="GO" id="GO:0006164">
    <property type="term" value="P:purine nucleotide biosynthetic process"/>
    <property type="evidence" value="ECO:0007669"/>
    <property type="project" value="UniProtKB-KW"/>
</dbReference>
<feature type="binding site" evidence="12">
    <location>
        <begin position="164"/>
        <end position="166"/>
    </location>
    <ligand>
        <name>NADP(+)</name>
        <dbReference type="ChEBI" id="CHEBI:58349"/>
    </ligand>
</feature>
<dbReference type="UniPathway" id="UPA00193"/>
<comment type="function">
    <text evidence="12">Catalyzes the oxidation of 5,10-methylenetetrahydrofolate to 5,10-methenyltetrahydrofolate and then the hydrolysis of 5,10-methenyltetrahydrofolate to 10-formyltetrahydrofolate.</text>
</comment>
<dbReference type="GO" id="GO:0000105">
    <property type="term" value="P:L-histidine biosynthetic process"/>
    <property type="evidence" value="ECO:0007669"/>
    <property type="project" value="UniProtKB-KW"/>
</dbReference>
<dbReference type="GO" id="GO:0009086">
    <property type="term" value="P:methionine biosynthetic process"/>
    <property type="evidence" value="ECO:0007669"/>
    <property type="project" value="UniProtKB-KW"/>
</dbReference>
<dbReference type="NCBIfam" id="NF010776">
    <property type="entry name" value="PRK14179.1"/>
    <property type="match status" value="1"/>
</dbReference>
<dbReference type="PROSITE" id="PS00766">
    <property type="entry name" value="THF_DHG_CYH_1"/>
    <property type="match status" value="1"/>
</dbReference>
<evidence type="ECO:0000256" key="1">
    <source>
        <dbReference type="ARBA" id="ARBA00004777"/>
    </source>
</evidence>
<dbReference type="SUPFAM" id="SSF51735">
    <property type="entry name" value="NAD(P)-binding Rossmann-fold domains"/>
    <property type="match status" value="1"/>
</dbReference>
<dbReference type="NCBIfam" id="NF010783">
    <property type="entry name" value="PRK14186.1"/>
    <property type="match status" value="1"/>
</dbReference>
<dbReference type="Pfam" id="PF00763">
    <property type="entry name" value="THF_DHG_CYH"/>
    <property type="match status" value="1"/>
</dbReference>
<comment type="catalytic activity">
    <reaction evidence="12">
        <text>(6R)-5,10-methylene-5,6,7,8-tetrahydrofolate + NADP(+) = (6R)-5,10-methenyltetrahydrofolate + NADPH</text>
        <dbReference type="Rhea" id="RHEA:22812"/>
        <dbReference type="ChEBI" id="CHEBI:15636"/>
        <dbReference type="ChEBI" id="CHEBI:57455"/>
        <dbReference type="ChEBI" id="CHEBI:57783"/>
        <dbReference type="ChEBI" id="CHEBI:58349"/>
        <dbReference type="EC" id="1.5.1.5"/>
    </reaction>
</comment>
<dbReference type="GO" id="GO:0004488">
    <property type="term" value="F:methylenetetrahydrofolate dehydrogenase (NADP+) activity"/>
    <property type="evidence" value="ECO:0007669"/>
    <property type="project" value="UniProtKB-UniRule"/>
</dbReference>
<dbReference type="HAMAP" id="MF_01576">
    <property type="entry name" value="THF_DHG_CYH"/>
    <property type="match status" value="1"/>
</dbReference>
<evidence type="ECO:0000256" key="7">
    <source>
        <dbReference type="ARBA" id="ARBA00022857"/>
    </source>
</evidence>
<feature type="domain" description="Tetrahydrofolate dehydrogenase/cyclohydrolase NAD(P)-binding" evidence="14">
    <location>
        <begin position="138"/>
        <end position="279"/>
    </location>
</feature>
<dbReference type="PROSITE" id="PS00767">
    <property type="entry name" value="THF_DHG_CYH_2"/>
    <property type="match status" value="1"/>
</dbReference>
<evidence type="ECO:0000313" key="16">
    <source>
        <dbReference type="Proteomes" id="UP000461595"/>
    </source>
</evidence>
<evidence type="ECO:0000259" key="13">
    <source>
        <dbReference type="Pfam" id="PF00763"/>
    </source>
</evidence>
<keyword evidence="9 12" id="KW-0368">Histidine biosynthesis</keyword>
<dbReference type="RefSeq" id="WP_160332394.1">
    <property type="nucleotide sequence ID" value="NZ_JAOBSU010000088.1"/>
</dbReference>
<evidence type="ECO:0000256" key="12">
    <source>
        <dbReference type="HAMAP-Rule" id="MF_01576"/>
    </source>
</evidence>
<keyword evidence="4 12" id="KW-0028">Amino-acid biosynthesis</keyword>
<dbReference type="GO" id="GO:0005829">
    <property type="term" value="C:cytosol"/>
    <property type="evidence" value="ECO:0007669"/>
    <property type="project" value="TreeGrafter"/>
</dbReference>
<dbReference type="Gene3D" id="3.40.50.10860">
    <property type="entry name" value="Leucine Dehydrogenase, chain A, domain 1"/>
    <property type="match status" value="1"/>
</dbReference>
<dbReference type="PANTHER" id="PTHR48099">
    <property type="entry name" value="C-1-TETRAHYDROFOLATE SYNTHASE, CYTOPLASMIC-RELATED"/>
    <property type="match status" value="1"/>
</dbReference>
<dbReference type="GO" id="GO:0035999">
    <property type="term" value="P:tetrahydrofolate interconversion"/>
    <property type="evidence" value="ECO:0007669"/>
    <property type="project" value="UniProtKB-UniRule"/>
</dbReference>
<gene>
    <name evidence="12" type="primary">folD</name>
    <name evidence="15" type="ORF">E5983_02775</name>
</gene>
<keyword evidence="8 12" id="KW-0560">Oxidoreductase</keyword>
<feature type="domain" description="Tetrahydrofolate dehydrogenase/cyclohydrolase catalytic" evidence="13">
    <location>
        <begin position="4"/>
        <end position="119"/>
    </location>
</feature>
<evidence type="ECO:0000256" key="5">
    <source>
        <dbReference type="ARBA" id="ARBA00022755"/>
    </source>
</evidence>
<comment type="caution">
    <text evidence="15">The sequence shown here is derived from an EMBL/GenBank/DDBJ whole genome shotgun (WGS) entry which is preliminary data.</text>
</comment>
<dbReference type="GO" id="GO:0004477">
    <property type="term" value="F:methenyltetrahydrofolate cyclohydrolase activity"/>
    <property type="evidence" value="ECO:0007669"/>
    <property type="project" value="UniProtKB-UniRule"/>
</dbReference>
<dbReference type="NCBIfam" id="NF008058">
    <property type="entry name" value="PRK10792.1"/>
    <property type="match status" value="1"/>
</dbReference>
<keyword evidence="6 12" id="KW-0378">Hydrolase</keyword>
<dbReference type="InterPro" id="IPR036291">
    <property type="entry name" value="NAD(P)-bd_dom_sf"/>
</dbReference>
<sequence length="283" mass="30501">MQLLDGKALALKKRKNLAEKTARLLADQGIQPCLVVVLVGENPASQVYVRNKEKAAVEAGFESRILRYPETMAETDLLSLLADLNQDPEVHGILVQLPLPPQIREDLVLEAIDPRKDVDGFHPFNVGRLWTGDPLRVPSTPAGIMALLEEYGINPVGKKAVVIGRSNIVGKPMAEMLLAADATVTMAHSKTENLDQVAREADILVVAIGRGHFVGPDFVKDGAVVIDVGMNRNPEGKLIGDVNFEAVKDKAAFLTPVPGGVGPMTIAMLLEQTFQAASETHPE</sequence>
<reference evidence="15 16" key="1">
    <citation type="submission" date="2019-12" db="EMBL/GenBank/DDBJ databases">
        <title>Microbes associate with the intestines of laboratory mice.</title>
        <authorList>
            <person name="Navarre W."/>
            <person name="Wong E."/>
        </authorList>
    </citation>
    <scope>NUCLEOTIDE SEQUENCE [LARGE SCALE GENOMIC DNA]</scope>
    <source>
        <strain evidence="15 16">NM51_B2-22</strain>
    </source>
</reference>
<dbReference type="PRINTS" id="PR00085">
    <property type="entry name" value="THFDHDRGNASE"/>
</dbReference>
<dbReference type="InterPro" id="IPR000672">
    <property type="entry name" value="THF_DH/CycHdrlase"/>
</dbReference>
<proteinExistence type="inferred from homology"/>
<dbReference type="InterPro" id="IPR020630">
    <property type="entry name" value="THF_DH/CycHdrlase_cat_dom"/>
</dbReference>
<dbReference type="Proteomes" id="UP000461595">
    <property type="component" value="Unassembled WGS sequence"/>
</dbReference>
<evidence type="ECO:0000313" key="15">
    <source>
        <dbReference type="EMBL" id="MVX58575.1"/>
    </source>
</evidence>
<keyword evidence="3 12" id="KW-0554">One-carbon metabolism</keyword>
<comment type="pathway">
    <text evidence="1 12">One-carbon metabolism; tetrahydrofolate interconversion.</text>
</comment>
<dbReference type="Gene3D" id="3.40.50.720">
    <property type="entry name" value="NAD(P)-binding Rossmann-like Domain"/>
    <property type="match status" value="1"/>
</dbReference>
<dbReference type="InterPro" id="IPR046346">
    <property type="entry name" value="Aminoacid_DH-like_N_sf"/>
</dbReference>
<evidence type="ECO:0000256" key="6">
    <source>
        <dbReference type="ARBA" id="ARBA00022801"/>
    </source>
</evidence>
<name>A0A7X3G7I7_9STRE</name>
<evidence type="ECO:0000259" key="14">
    <source>
        <dbReference type="Pfam" id="PF02882"/>
    </source>
</evidence>
<organism evidence="15 16">
    <name type="scientific">Streptococcus danieliae</name>
    <dbReference type="NCBI Taxonomy" id="747656"/>
    <lineage>
        <taxon>Bacteria</taxon>
        <taxon>Bacillati</taxon>
        <taxon>Bacillota</taxon>
        <taxon>Bacilli</taxon>
        <taxon>Lactobacillales</taxon>
        <taxon>Streptococcaceae</taxon>
        <taxon>Streptococcus</taxon>
    </lineage>
</organism>
<dbReference type="CDD" id="cd01080">
    <property type="entry name" value="NAD_bind_m-THF_DH_Cyclohyd"/>
    <property type="match status" value="1"/>
</dbReference>
<dbReference type="FunFam" id="3.40.50.720:FF:000094">
    <property type="entry name" value="Bifunctional protein FolD"/>
    <property type="match status" value="1"/>
</dbReference>
<dbReference type="EMBL" id="WSRS01000014">
    <property type="protein sequence ID" value="MVX58575.1"/>
    <property type="molecule type" value="Genomic_DNA"/>
</dbReference>
<comment type="catalytic activity">
    <reaction evidence="12">
        <text>(6R)-5,10-methenyltetrahydrofolate + H2O = (6R)-10-formyltetrahydrofolate + H(+)</text>
        <dbReference type="Rhea" id="RHEA:23700"/>
        <dbReference type="ChEBI" id="CHEBI:15377"/>
        <dbReference type="ChEBI" id="CHEBI:15378"/>
        <dbReference type="ChEBI" id="CHEBI:57455"/>
        <dbReference type="ChEBI" id="CHEBI:195366"/>
        <dbReference type="EC" id="3.5.4.9"/>
    </reaction>
</comment>
<keyword evidence="5 12" id="KW-0658">Purine biosynthesis</keyword>
<dbReference type="EC" id="3.5.4.9" evidence="12"/>
<dbReference type="Pfam" id="PF02882">
    <property type="entry name" value="THF_DHG_CYH_C"/>
    <property type="match status" value="1"/>
</dbReference>
<dbReference type="EC" id="1.5.1.5" evidence="12"/>
<comment type="subunit">
    <text evidence="2 12">Homodimer.</text>
</comment>
<dbReference type="FunFam" id="3.40.50.10860:FF:000005">
    <property type="entry name" value="C-1-tetrahydrofolate synthase, cytoplasmic, putative"/>
    <property type="match status" value="1"/>
</dbReference>
<dbReference type="OrthoDB" id="9803580at2"/>
<dbReference type="InterPro" id="IPR020867">
    <property type="entry name" value="THF_DH/CycHdrlase_CS"/>
</dbReference>
<protein>
    <recommendedName>
        <fullName evidence="12">Bifunctional protein FolD</fullName>
    </recommendedName>
    <domain>
        <recommendedName>
            <fullName evidence="12">Methylenetetrahydrofolate dehydrogenase</fullName>
            <ecNumber evidence="12">1.5.1.5</ecNumber>
        </recommendedName>
    </domain>
    <domain>
        <recommendedName>
            <fullName evidence="12">Methenyltetrahydrofolate cyclohydrolase</fullName>
            <ecNumber evidence="12">3.5.4.9</ecNumber>
        </recommendedName>
    </domain>
</protein>
<dbReference type="InterPro" id="IPR020631">
    <property type="entry name" value="THF_DH/CycHdrlase_NAD-bd_dom"/>
</dbReference>
<dbReference type="AlphaFoldDB" id="A0A7X3G7I7"/>